<evidence type="ECO:0000256" key="1">
    <source>
        <dbReference type="SAM" id="MobiDB-lite"/>
    </source>
</evidence>
<keyword evidence="3" id="KW-1185">Reference proteome</keyword>
<reference evidence="2" key="1">
    <citation type="submission" date="2021-02" db="EMBL/GenBank/DDBJ databases">
        <authorList>
            <person name="Palmer J.M."/>
        </authorList>
    </citation>
    <scope>NUCLEOTIDE SEQUENCE</scope>
    <source>
        <strain evidence="2">SCRP734</strain>
    </source>
</reference>
<sequence>MTSRCYGRGVKPLEIDRSCINTRKQTTTRLLSQCTTRRGVEAATSSDKAGVVCVELVLDKHFSRLASSAMVATLDGVMPPLRAARAVAVSGDGKQRHRAACTTKSSAPPLAGKNDGSGGEQHGDGEQDGPLRHLRRSIVPIRQKRRRLAVFRFSSARAALST</sequence>
<feature type="compositionally biased region" description="Basic and acidic residues" evidence="1">
    <location>
        <begin position="121"/>
        <end position="131"/>
    </location>
</feature>
<comment type="caution">
    <text evidence="2">The sequence shown here is derived from an EMBL/GenBank/DDBJ whole genome shotgun (WGS) entry which is preliminary data.</text>
</comment>
<protein>
    <submittedName>
        <fullName evidence="2">Uncharacterized protein</fullName>
    </submittedName>
</protein>
<feature type="region of interest" description="Disordered" evidence="1">
    <location>
        <begin position="92"/>
        <end position="138"/>
    </location>
</feature>
<organism evidence="2 3">
    <name type="scientific">Phytophthora pseudosyringae</name>
    <dbReference type="NCBI Taxonomy" id="221518"/>
    <lineage>
        <taxon>Eukaryota</taxon>
        <taxon>Sar</taxon>
        <taxon>Stramenopiles</taxon>
        <taxon>Oomycota</taxon>
        <taxon>Peronosporomycetes</taxon>
        <taxon>Peronosporales</taxon>
        <taxon>Peronosporaceae</taxon>
        <taxon>Phytophthora</taxon>
    </lineage>
</organism>
<evidence type="ECO:0000313" key="2">
    <source>
        <dbReference type="EMBL" id="KAG7378786.1"/>
    </source>
</evidence>
<proteinExistence type="predicted"/>
<accession>A0A8T1VCU6</accession>
<name>A0A8T1VCU6_9STRA</name>
<dbReference type="AlphaFoldDB" id="A0A8T1VCU6"/>
<evidence type="ECO:0000313" key="3">
    <source>
        <dbReference type="Proteomes" id="UP000694044"/>
    </source>
</evidence>
<dbReference type="EMBL" id="JAGDFM010000395">
    <property type="protein sequence ID" value="KAG7378786.1"/>
    <property type="molecule type" value="Genomic_DNA"/>
</dbReference>
<gene>
    <name evidence="2" type="ORF">PHYPSEUDO_009483</name>
</gene>
<feature type="non-terminal residue" evidence="2">
    <location>
        <position position="162"/>
    </location>
</feature>
<dbReference type="Proteomes" id="UP000694044">
    <property type="component" value="Unassembled WGS sequence"/>
</dbReference>